<evidence type="ECO:0000313" key="3">
    <source>
        <dbReference type="Proteomes" id="UP000670527"/>
    </source>
</evidence>
<evidence type="ECO:0000256" key="1">
    <source>
        <dbReference type="SAM" id="Coils"/>
    </source>
</evidence>
<dbReference type="EMBL" id="JAGETX010000011">
    <property type="protein sequence ID" value="MBO3272353.1"/>
    <property type="molecule type" value="Genomic_DNA"/>
</dbReference>
<proteinExistence type="predicted"/>
<protein>
    <submittedName>
        <fullName evidence="2">Uncharacterized protein</fullName>
    </submittedName>
</protein>
<evidence type="ECO:0000313" key="2">
    <source>
        <dbReference type="EMBL" id="MBO3272353.1"/>
    </source>
</evidence>
<comment type="caution">
    <text evidence="2">The sequence shown here is derived from an EMBL/GenBank/DDBJ whole genome shotgun (WGS) entry which is preliminary data.</text>
</comment>
<name>A0ABS3TGN8_9BACT</name>
<feature type="coiled-coil region" evidence="1">
    <location>
        <begin position="136"/>
        <end position="163"/>
    </location>
</feature>
<accession>A0ABS3TGN8</accession>
<dbReference type="Proteomes" id="UP000670527">
    <property type="component" value="Unassembled WGS sequence"/>
</dbReference>
<gene>
    <name evidence="2" type="ORF">J4D97_16985</name>
</gene>
<reference evidence="2 3" key="1">
    <citation type="submission" date="2021-03" db="EMBL/GenBank/DDBJ databases">
        <authorList>
            <person name="Kim M.K."/>
        </authorList>
    </citation>
    <scope>NUCLEOTIDE SEQUENCE [LARGE SCALE GENOMIC DNA]</scope>
    <source>
        <strain evidence="2 3">BT507</strain>
    </source>
</reference>
<dbReference type="RefSeq" id="WP_208308617.1">
    <property type="nucleotide sequence ID" value="NZ_JAGETX010000011.1"/>
</dbReference>
<keyword evidence="3" id="KW-1185">Reference proteome</keyword>
<organism evidence="2 3">
    <name type="scientific">Hymenobacter defluvii</name>
    <dbReference type="NCBI Taxonomy" id="2054411"/>
    <lineage>
        <taxon>Bacteria</taxon>
        <taxon>Pseudomonadati</taxon>
        <taxon>Bacteroidota</taxon>
        <taxon>Cytophagia</taxon>
        <taxon>Cytophagales</taxon>
        <taxon>Hymenobacteraceae</taxon>
        <taxon>Hymenobacter</taxon>
    </lineage>
</organism>
<sequence>MNLRPLYETLQQRRRPEDIADLLLPLLQDRLTPTQLATLRRAASHSVRQGVWQYTSLLDTFRTPVGATQQVQQSAVLFGVPFPPTQRYDSADEVAAFLHQINPLIGKQYQANNYRTDRLDQAARTAAGLDLSKRRYNKLFRSVRHLEQKLQRLLQEWRKLELEQVAKHGLIHDLPYEVFARDLDSAAFIAYYTARCNLRSEFTLDGQQRPYDDVADMLFQRCAGAAPSTVACWLGAAAQPASPTANWWAMAHVYPAPHVLAQLAGEQQGQLLGRWTTFLQEAATYLRDVWARNTFARQTMIVKRGDDSSTWNAAAGAWNKARDNWINLLYALGMEFVLEELCFGKALRLMAADVAAWHRSAGQGLDPNTQVWAALPLPWEVFAGTATCTRAQVAAACQQAGLDPEKSGWLAPRPHGVVKFRPTPELVHGVRIANPYLAAILKRHRYFSGKAARPLRPEQNERNTPPG</sequence>
<keyword evidence="1" id="KW-0175">Coiled coil</keyword>